<comment type="caution">
    <text evidence="1">The sequence shown here is derived from an EMBL/GenBank/DDBJ whole genome shotgun (WGS) entry which is preliminary data.</text>
</comment>
<proteinExistence type="predicted"/>
<name>A0AAD6RZK0_9AGAR</name>
<keyword evidence="3" id="KW-1185">Reference proteome</keyword>
<sequence length="389" mass="43981">MAISLALDSPPGWMTSRLPTLKRLLRLIRTHLGPTLISYRLAGKAGRLLNPKPSESSQRADDGLDDRDDFYIFEVEQTSFKVHHSLFSLKIRSPVDSSPTLDSLGDPITVVLSDTAENFRFFLWDLQAFPYELRQLRANDLNISHIVDRLLNITEMAIKHNLSVLETHALETLRNFVRSPYFCYASSEEYFRTLRIATVLTFTPNILLLDLSCRLVQQILRRREPGDPTLLSLAENDSRLQKIQGALYYCELIAMEEHFLDRAGTQPVFPRTMDVERRMRFLAAHISLSALSEHLCASAPALPSRGCRSHSTCQDTWVAVWTTAVAMSNTTWINSADVLGRLRAMMPLLKRMVSESPTISIDCSLAALEVTGALRDKVVDTLLNHFSFT</sequence>
<reference evidence="1" key="1">
    <citation type="submission" date="2023-03" db="EMBL/GenBank/DDBJ databases">
        <title>Massive genome expansion in bonnet fungi (Mycena s.s.) driven by repeated elements and novel gene families across ecological guilds.</title>
        <authorList>
            <consortium name="Lawrence Berkeley National Laboratory"/>
            <person name="Harder C.B."/>
            <person name="Miyauchi S."/>
            <person name="Viragh M."/>
            <person name="Kuo A."/>
            <person name="Thoen E."/>
            <person name="Andreopoulos B."/>
            <person name="Lu D."/>
            <person name="Skrede I."/>
            <person name="Drula E."/>
            <person name="Henrissat B."/>
            <person name="Morin E."/>
            <person name="Kohler A."/>
            <person name="Barry K."/>
            <person name="LaButti K."/>
            <person name="Morin E."/>
            <person name="Salamov A."/>
            <person name="Lipzen A."/>
            <person name="Mereny Z."/>
            <person name="Hegedus B."/>
            <person name="Baldrian P."/>
            <person name="Stursova M."/>
            <person name="Weitz H."/>
            <person name="Taylor A."/>
            <person name="Grigoriev I.V."/>
            <person name="Nagy L.G."/>
            <person name="Martin F."/>
            <person name="Kauserud H."/>
        </authorList>
    </citation>
    <scope>NUCLEOTIDE SEQUENCE</scope>
    <source>
        <strain evidence="1">CBHHK200</strain>
    </source>
</reference>
<dbReference type="Proteomes" id="UP001218188">
    <property type="component" value="Unassembled WGS sequence"/>
</dbReference>
<gene>
    <name evidence="2" type="ORF">C8F04DRAFT_1276230</name>
    <name evidence="1" type="ORF">C8F04DRAFT_1278547</name>
</gene>
<protein>
    <submittedName>
        <fullName evidence="1">Uncharacterized protein</fullName>
    </submittedName>
</protein>
<organism evidence="1 3">
    <name type="scientific">Mycena alexandri</name>
    <dbReference type="NCBI Taxonomy" id="1745969"/>
    <lineage>
        <taxon>Eukaryota</taxon>
        <taxon>Fungi</taxon>
        <taxon>Dikarya</taxon>
        <taxon>Basidiomycota</taxon>
        <taxon>Agaricomycotina</taxon>
        <taxon>Agaricomycetes</taxon>
        <taxon>Agaricomycetidae</taxon>
        <taxon>Agaricales</taxon>
        <taxon>Marasmiineae</taxon>
        <taxon>Mycenaceae</taxon>
        <taxon>Mycena</taxon>
    </lineage>
</organism>
<evidence type="ECO:0000313" key="2">
    <source>
        <dbReference type="EMBL" id="KAJ7019415.1"/>
    </source>
</evidence>
<evidence type="ECO:0000313" key="3">
    <source>
        <dbReference type="Proteomes" id="UP001218188"/>
    </source>
</evidence>
<dbReference type="EMBL" id="JARJCM010000371">
    <property type="protein sequence ID" value="KAJ7017897.1"/>
    <property type="molecule type" value="Genomic_DNA"/>
</dbReference>
<evidence type="ECO:0000313" key="1">
    <source>
        <dbReference type="EMBL" id="KAJ7017897.1"/>
    </source>
</evidence>
<dbReference type="AlphaFoldDB" id="A0AAD6RZK0"/>
<accession>A0AAD6RZK0</accession>
<dbReference type="EMBL" id="JARJCM010000293">
    <property type="protein sequence ID" value="KAJ7019415.1"/>
    <property type="molecule type" value="Genomic_DNA"/>
</dbReference>